<evidence type="ECO:0000259" key="6">
    <source>
        <dbReference type="Pfam" id="PF07732"/>
    </source>
</evidence>
<evidence type="ECO:0000259" key="5">
    <source>
        <dbReference type="Pfam" id="PF07731"/>
    </source>
</evidence>
<evidence type="ECO:0000313" key="7">
    <source>
        <dbReference type="EMBL" id="KAH7038536.1"/>
    </source>
</evidence>
<comment type="similarity">
    <text evidence="1">Belongs to the multicopper oxidase family.</text>
</comment>
<proteinExistence type="inferred from homology"/>
<feature type="signal peptide" evidence="4">
    <location>
        <begin position="1"/>
        <end position="20"/>
    </location>
</feature>
<dbReference type="InterPro" id="IPR011707">
    <property type="entry name" value="Cu-oxidase-like_N"/>
</dbReference>
<gene>
    <name evidence="7" type="ORF">B0J12DRAFT_713204</name>
</gene>
<dbReference type="PANTHER" id="PTHR48267">
    <property type="entry name" value="CUPREDOXIN SUPERFAMILY PROTEIN"/>
    <property type="match status" value="1"/>
</dbReference>
<dbReference type="CDD" id="cd13889">
    <property type="entry name" value="CuRO_3_BOD"/>
    <property type="match status" value="1"/>
</dbReference>
<dbReference type="Gene3D" id="2.60.40.420">
    <property type="entry name" value="Cupredoxins - blue copper proteins"/>
    <property type="match status" value="3"/>
</dbReference>
<evidence type="ECO:0000256" key="2">
    <source>
        <dbReference type="ARBA" id="ARBA00023008"/>
    </source>
</evidence>
<dbReference type="PANTHER" id="PTHR48267:SF1">
    <property type="entry name" value="BILIRUBIN OXIDASE"/>
    <property type="match status" value="1"/>
</dbReference>
<evidence type="ECO:0000256" key="1">
    <source>
        <dbReference type="ARBA" id="ARBA00010609"/>
    </source>
</evidence>
<feature type="chain" id="PRO_5045792373" evidence="4">
    <location>
        <begin position="21"/>
        <end position="619"/>
    </location>
</feature>
<dbReference type="InterPro" id="IPR011706">
    <property type="entry name" value="Cu-oxidase_C"/>
</dbReference>
<protein>
    <submittedName>
        <fullName evidence="7">Oxidase cueO</fullName>
    </submittedName>
</protein>
<feature type="domain" description="Plastocyanin-like" evidence="6">
    <location>
        <begin position="73"/>
        <end position="181"/>
    </location>
</feature>
<feature type="region of interest" description="Disordered" evidence="3">
    <location>
        <begin position="559"/>
        <end position="619"/>
    </location>
</feature>
<dbReference type="Pfam" id="PF07732">
    <property type="entry name" value="Cu-oxidase_3"/>
    <property type="match status" value="1"/>
</dbReference>
<dbReference type="InterPro" id="IPR008972">
    <property type="entry name" value="Cupredoxin"/>
</dbReference>
<dbReference type="InterPro" id="IPR045087">
    <property type="entry name" value="Cu-oxidase_fam"/>
</dbReference>
<dbReference type="EMBL" id="JAGTJR010000033">
    <property type="protein sequence ID" value="KAH7038536.1"/>
    <property type="molecule type" value="Genomic_DNA"/>
</dbReference>
<dbReference type="SUPFAM" id="SSF49503">
    <property type="entry name" value="Cupredoxins"/>
    <property type="match status" value="3"/>
</dbReference>
<keyword evidence="8" id="KW-1185">Reference proteome</keyword>
<name>A0ABQ8FZF3_9PEZI</name>
<evidence type="ECO:0000313" key="8">
    <source>
        <dbReference type="Proteomes" id="UP000774617"/>
    </source>
</evidence>
<dbReference type="Proteomes" id="UP000774617">
    <property type="component" value="Unassembled WGS sequence"/>
</dbReference>
<feature type="domain" description="Plastocyanin-like" evidence="5">
    <location>
        <begin position="357"/>
        <end position="488"/>
    </location>
</feature>
<dbReference type="Pfam" id="PF07731">
    <property type="entry name" value="Cu-oxidase_2"/>
    <property type="match status" value="1"/>
</dbReference>
<comment type="caution">
    <text evidence="7">The sequence shown here is derived from an EMBL/GenBank/DDBJ whole genome shotgun (WGS) entry which is preliminary data.</text>
</comment>
<evidence type="ECO:0000256" key="3">
    <source>
        <dbReference type="SAM" id="MobiDB-lite"/>
    </source>
</evidence>
<accession>A0ABQ8FZF3</accession>
<feature type="compositionally biased region" description="Low complexity" evidence="3">
    <location>
        <begin position="561"/>
        <end position="603"/>
    </location>
</feature>
<keyword evidence="4" id="KW-0732">Signal</keyword>
<dbReference type="CDD" id="cd13866">
    <property type="entry name" value="CuRO_2_BOD"/>
    <property type="match status" value="1"/>
</dbReference>
<evidence type="ECO:0000256" key="4">
    <source>
        <dbReference type="SAM" id="SignalP"/>
    </source>
</evidence>
<keyword evidence="2" id="KW-0186">Copper</keyword>
<reference evidence="7 8" key="1">
    <citation type="journal article" date="2021" name="Nat. Commun.">
        <title>Genetic determinants of endophytism in the Arabidopsis root mycobiome.</title>
        <authorList>
            <person name="Mesny F."/>
            <person name="Miyauchi S."/>
            <person name="Thiergart T."/>
            <person name="Pickel B."/>
            <person name="Atanasova L."/>
            <person name="Karlsson M."/>
            <person name="Huettel B."/>
            <person name="Barry K.W."/>
            <person name="Haridas S."/>
            <person name="Chen C."/>
            <person name="Bauer D."/>
            <person name="Andreopoulos W."/>
            <person name="Pangilinan J."/>
            <person name="LaButti K."/>
            <person name="Riley R."/>
            <person name="Lipzen A."/>
            <person name="Clum A."/>
            <person name="Drula E."/>
            <person name="Henrissat B."/>
            <person name="Kohler A."/>
            <person name="Grigoriev I.V."/>
            <person name="Martin F.M."/>
            <person name="Hacquard S."/>
        </authorList>
    </citation>
    <scope>NUCLEOTIDE SEQUENCE [LARGE SCALE GENOMIC DNA]</scope>
    <source>
        <strain evidence="7 8">MPI-SDFR-AT-0080</strain>
    </source>
</reference>
<organism evidence="7 8">
    <name type="scientific">Macrophomina phaseolina</name>
    <dbReference type="NCBI Taxonomy" id="35725"/>
    <lineage>
        <taxon>Eukaryota</taxon>
        <taxon>Fungi</taxon>
        <taxon>Dikarya</taxon>
        <taxon>Ascomycota</taxon>
        <taxon>Pezizomycotina</taxon>
        <taxon>Dothideomycetes</taxon>
        <taxon>Dothideomycetes incertae sedis</taxon>
        <taxon>Botryosphaeriales</taxon>
        <taxon>Botryosphaeriaceae</taxon>
        <taxon>Macrophomina</taxon>
    </lineage>
</organism>
<sequence>MFFGSLHLGIGALLVAGTLAGDDKWLSPVYKNFYEFPLPKPPVKEAKAKYTNPTTGAVINYYEITISPLQQQVYPGLGKATLVGYDGISPGPTFKMERGEEAVVRFINKASIPNSVHLHGSYSFAPFDGWAEDTTSPGQYKDYYYPNAQSARTLWYHDHAVFHTAENAYYGQAGFYILHDSAEDSLGLPSGDYDIPLGLSSKQYQSNGDLFSPNGETDSLFGDVIHVNGQPWPYLKVEPRKYRFRLLDTSISRAFQLSLQDDKSKKIDFNVIASDAGLLSSPVPTNLLHISMAERWEIVVDFSQYAGKNITMKNERDVQADEDYNSTDKVMRFVVGNKVTSTANNNLPGSLRSVPFPPNKSGVDRSFKFERKGGEWTINGVTFADVENRILGKPQRGQVEVWELENSSGGWSHPVHIHLIDFQVISRTGGKRDVLPYEKNGLKDVVLLGVNEKVRVVARFQPWEGVYMFHCHNLIHEDHDMMAAFNVSTLSDYGYDQKETLFIDPMESRWRAKDVKTEDFTTDAIQSKLAAFAEINRYKDVAKIESALENYWKTAPTGFKTSTTSSTPSSTAATSTASSSGSNTSITAPIQSPATTSPATTSTKADDKGKAKTSTTKTK</sequence>